<dbReference type="RefSeq" id="XP_073396372.1">
    <property type="nucleotide sequence ID" value="XM_073540271.1"/>
</dbReference>
<dbReference type="SMART" id="SM01177">
    <property type="entry name" value="DUF4210"/>
    <property type="match status" value="1"/>
</dbReference>
<dbReference type="InterPro" id="IPR051506">
    <property type="entry name" value="ATOS_Transcription_Regulators"/>
</dbReference>
<dbReference type="EnsemblPlants" id="Pp3c17_330V3.4">
    <property type="protein sequence ID" value="Pp3c17_330V3.4"/>
    <property type="gene ID" value="Pp3c17_330"/>
</dbReference>
<evidence type="ECO:0000259" key="2">
    <source>
        <dbReference type="SMART" id="SM01177"/>
    </source>
</evidence>
<dbReference type="AlphaFoldDB" id="A0A2K1J274"/>
<dbReference type="InterPro" id="IPR033473">
    <property type="entry name" value="Atos-like_C"/>
</dbReference>
<dbReference type="RefSeq" id="XP_024400627.1">
    <property type="nucleotide sequence ID" value="XM_024544859.2"/>
</dbReference>
<dbReference type="Pfam" id="PF13889">
    <property type="entry name" value="Chromosome_seg"/>
    <property type="match status" value="1"/>
</dbReference>
<dbReference type="OrthoDB" id="8625101at2759"/>
<dbReference type="PANTHER" id="PTHR13199:SF11">
    <property type="entry name" value="PROTEIN ATOSSA"/>
    <property type="match status" value="1"/>
</dbReference>
<dbReference type="PANTHER" id="PTHR13199">
    <property type="entry name" value="GH03947P"/>
    <property type="match status" value="1"/>
</dbReference>
<reference evidence="4" key="3">
    <citation type="submission" date="2020-12" db="UniProtKB">
        <authorList>
            <consortium name="EnsemblPlants"/>
        </authorList>
    </citation>
    <scope>IDENTIFICATION</scope>
</reference>
<dbReference type="Proteomes" id="UP000006727">
    <property type="component" value="Chromosome 17"/>
</dbReference>
<evidence type="ECO:0000313" key="4">
    <source>
        <dbReference type="EnsemblPlants" id="Pp3c17_330V3.1"/>
    </source>
</evidence>
<dbReference type="FunCoup" id="A0A2K1J274">
    <property type="interactions" value="1193"/>
</dbReference>
<sequence length="843" mass="90275">MGLPGPSSNAADDIQPGEIFLLSVGTATSCYNGKKASNTHRESQEVVNHNVAATHSRGVIGDQRTSKSGVSDYYECTSRLEGGSNSHLDGTSDVQSNSLWEYPLCNSKANASDQPAIWTGVLENNLYRRQKGASVARTPTSIIVGFEAQSSTASHVATSKSVGDNAGTSQYEMFGFSQSSSSSRQTGGSDIGLHSTRKKTSSSLTDLLASGQTSEVLDYGSSNDQDFKGVDEDEQTGSLAVDQVPVSLQLDRNYQIRSSGQQLSVQTDGPVRTTIETGELGLTHKETVSEELLGKLDVNGVGGNLLSVNSNCFIQSIRSARPGILPTPLSPLGPRLSSSASAASLDVGSVQNNPSCARSIVSGLQIPAQRQSKWISDFYRGEPVTEEEAVGSVIEGSFDNSCHDNQSPSSGNFLKHQRAGIWGFESLSAPQKSVIGSLGVPSRRSLVGSFEESLLSGRFLAGKVSQKLDGFLALLSVTGGSWPPPVKKLPFSVMCVNGDSSLPYFASIDLAGTPEAKSIKSPTKARFKIPVKGRVQLVLSNPEKTPVHTFICSYDLTDMPPGTKTFLRHKVSLASDACPTTPGKECRRTVPDSRLSRLSEPSGDGRCSFSKFSSSMCSRGVSADLFGNNYWQGRECGAQPCPGVNNVVIDETEPLEHRVGAGVNALGCNHMHSNTFEKSGSSVVMKCPDQVGPLAENSFLMLQSLENKAGNSIFEQDFAEGGNQDGRIPDSRRKSLPNLDGLGGTKGSSKAGEGTGGALKYALHLRFMCPRIRNNEKDKIQRTQVRTTPPKGVKATKVLEDKRFYIYGDLRVIFPQRHSDADEGKLQVEYDSPANPKYFDFSS</sequence>
<dbReference type="Gramene" id="Pp3c17_330V3.2">
    <property type="protein sequence ID" value="Pp3c17_330V3.2"/>
    <property type="gene ID" value="Pp3c17_330"/>
</dbReference>
<feature type="region of interest" description="Disordered" evidence="1">
    <location>
        <begin position="718"/>
        <end position="753"/>
    </location>
</feature>
<dbReference type="Gramene" id="Pp3c17_330V3.4">
    <property type="protein sequence ID" value="Pp3c17_330V3.4"/>
    <property type="gene ID" value="Pp3c17_330"/>
</dbReference>
<dbReference type="EnsemblPlants" id="Pp3c17_330V3.1">
    <property type="protein sequence ID" value="Pp3c17_330V3.1"/>
    <property type="gene ID" value="Pp3c17_330"/>
</dbReference>
<evidence type="ECO:0000256" key="1">
    <source>
        <dbReference type="SAM" id="MobiDB-lite"/>
    </source>
</evidence>
<dbReference type="RefSeq" id="XP_024400628.1">
    <property type="nucleotide sequence ID" value="XM_024544860.2"/>
</dbReference>
<reference evidence="3 5" key="2">
    <citation type="journal article" date="2018" name="Plant J.">
        <title>The Physcomitrella patens chromosome-scale assembly reveals moss genome structure and evolution.</title>
        <authorList>
            <person name="Lang D."/>
            <person name="Ullrich K.K."/>
            <person name="Murat F."/>
            <person name="Fuchs J."/>
            <person name="Jenkins J."/>
            <person name="Haas F.B."/>
            <person name="Piednoel M."/>
            <person name="Gundlach H."/>
            <person name="Van Bel M."/>
            <person name="Meyberg R."/>
            <person name="Vives C."/>
            <person name="Morata J."/>
            <person name="Symeonidi A."/>
            <person name="Hiss M."/>
            <person name="Muchero W."/>
            <person name="Kamisugi Y."/>
            <person name="Saleh O."/>
            <person name="Blanc G."/>
            <person name="Decker E.L."/>
            <person name="van Gessel N."/>
            <person name="Grimwood J."/>
            <person name="Hayes R.D."/>
            <person name="Graham S.W."/>
            <person name="Gunter L.E."/>
            <person name="McDaniel S.F."/>
            <person name="Hoernstein S.N.W."/>
            <person name="Larsson A."/>
            <person name="Li F.W."/>
            <person name="Perroud P.F."/>
            <person name="Phillips J."/>
            <person name="Ranjan P."/>
            <person name="Rokshar D.S."/>
            <person name="Rothfels C.J."/>
            <person name="Schneider L."/>
            <person name="Shu S."/>
            <person name="Stevenson D.W."/>
            <person name="Thummler F."/>
            <person name="Tillich M."/>
            <person name="Villarreal Aguilar J.C."/>
            <person name="Widiez T."/>
            <person name="Wong G.K."/>
            <person name="Wymore A."/>
            <person name="Zhang Y."/>
            <person name="Zimmer A.D."/>
            <person name="Quatrano R.S."/>
            <person name="Mayer K.F.X."/>
            <person name="Goodstein D."/>
            <person name="Casacuberta J.M."/>
            <person name="Vandepoele K."/>
            <person name="Reski R."/>
            <person name="Cuming A.C."/>
            <person name="Tuskan G.A."/>
            <person name="Maumus F."/>
            <person name="Salse J."/>
            <person name="Schmutz J."/>
            <person name="Rensing S.A."/>
        </authorList>
    </citation>
    <scope>NUCLEOTIDE SEQUENCE [LARGE SCALE GENOMIC DNA]</scope>
    <source>
        <strain evidence="4 5">cv. Gransden 2004</strain>
    </source>
</reference>
<feature type="compositionally biased region" description="Low complexity" evidence="1">
    <location>
        <begin position="177"/>
        <end position="188"/>
    </location>
</feature>
<evidence type="ECO:0000313" key="5">
    <source>
        <dbReference type="Proteomes" id="UP000006727"/>
    </source>
</evidence>
<dbReference type="RefSeq" id="XP_024400623.1">
    <property type="nucleotide sequence ID" value="XM_024544855.2"/>
</dbReference>
<dbReference type="EnsemblPlants" id="Pp3c17_330V3.3">
    <property type="protein sequence ID" value="Pp3c17_330V3.3"/>
    <property type="gene ID" value="Pp3c17_330"/>
</dbReference>
<dbReference type="EMBL" id="ABEU02000017">
    <property type="protein sequence ID" value="PNR35630.1"/>
    <property type="molecule type" value="Genomic_DNA"/>
</dbReference>
<dbReference type="STRING" id="3218.A0A2K1J274"/>
<dbReference type="RefSeq" id="XP_024400624.1">
    <property type="nucleotide sequence ID" value="XM_024544856.2"/>
</dbReference>
<protein>
    <recommendedName>
        <fullName evidence="2">Atos-like conserved domain-containing protein</fullName>
    </recommendedName>
</protein>
<dbReference type="InterPro" id="IPR025261">
    <property type="entry name" value="Atos-like_cons_dom"/>
</dbReference>
<proteinExistence type="predicted"/>
<feature type="domain" description="Atos-like conserved" evidence="2">
    <location>
        <begin position="446"/>
        <end position="505"/>
    </location>
</feature>
<dbReference type="Gramene" id="Pp3c17_330V3.1">
    <property type="protein sequence ID" value="Pp3c17_330V3.1"/>
    <property type="gene ID" value="Pp3c17_330"/>
</dbReference>
<dbReference type="Gramene" id="Pp3c17_330V3.3">
    <property type="protein sequence ID" value="Pp3c17_330V3.3"/>
    <property type="gene ID" value="Pp3c17_330"/>
</dbReference>
<dbReference type="GeneID" id="112294443"/>
<dbReference type="KEGG" id="ppp:112294443"/>
<name>A0A2K1J274_PHYPA</name>
<gene>
    <name evidence="4" type="primary">LOC112294443</name>
    <name evidence="3" type="ORF">PHYPA_021480</name>
</gene>
<reference evidence="3 5" key="1">
    <citation type="journal article" date="2008" name="Science">
        <title>The Physcomitrella genome reveals evolutionary insights into the conquest of land by plants.</title>
        <authorList>
            <person name="Rensing S."/>
            <person name="Lang D."/>
            <person name="Zimmer A."/>
            <person name="Terry A."/>
            <person name="Salamov A."/>
            <person name="Shapiro H."/>
            <person name="Nishiyama T."/>
            <person name="Perroud P.-F."/>
            <person name="Lindquist E."/>
            <person name="Kamisugi Y."/>
            <person name="Tanahashi T."/>
            <person name="Sakakibara K."/>
            <person name="Fujita T."/>
            <person name="Oishi K."/>
            <person name="Shin-I T."/>
            <person name="Kuroki Y."/>
            <person name="Toyoda A."/>
            <person name="Suzuki Y."/>
            <person name="Hashimoto A."/>
            <person name="Yamaguchi K."/>
            <person name="Sugano A."/>
            <person name="Kohara Y."/>
            <person name="Fujiyama A."/>
            <person name="Anterola A."/>
            <person name="Aoki S."/>
            <person name="Ashton N."/>
            <person name="Barbazuk W.B."/>
            <person name="Barker E."/>
            <person name="Bennetzen J."/>
            <person name="Bezanilla M."/>
            <person name="Blankenship R."/>
            <person name="Cho S.H."/>
            <person name="Dutcher S."/>
            <person name="Estelle M."/>
            <person name="Fawcett J.A."/>
            <person name="Gundlach H."/>
            <person name="Hanada K."/>
            <person name="Heyl A."/>
            <person name="Hicks K.A."/>
            <person name="Hugh J."/>
            <person name="Lohr M."/>
            <person name="Mayer K."/>
            <person name="Melkozernov A."/>
            <person name="Murata T."/>
            <person name="Nelson D."/>
            <person name="Pils B."/>
            <person name="Prigge M."/>
            <person name="Reiss B."/>
            <person name="Renner T."/>
            <person name="Rombauts S."/>
            <person name="Rushton P."/>
            <person name="Sanderfoot A."/>
            <person name="Schween G."/>
            <person name="Shiu S.-H."/>
            <person name="Stueber K."/>
            <person name="Theodoulou F.L."/>
            <person name="Tu H."/>
            <person name="Van de Peer Y."/>
            <person name="Verrier P.J."/>
            <person name="Waters E."/>
            <person name="Wood A."/>
            <person name="Yang L."/>
            <person name="Cove D."/>
            <person name="Cuming A."/>
            <person name="Hasebe M."/>
            <person name="Lucas S."/>
            <person name="Mishler D.B."/>
            <person name="Reski R."/>
            <person name="Grigoriev I."/>
            <person name="Quatrano R.S."/>
            <person name="Boore J.L."/>
        </authorList>
    </citation>
    <scope>NUCLEOTIDE SEQUENCE [LARGE SCALE GENOMIC DNA]</scope>
    <source>
        <strain evidence="4 5">cv. Gransden 2004</strain>
    </source>
</reference>
<dbReference type="Gramene" id="Pp3c17_330V3.6">
    <property type="protein sequence ID" value="Pp3c17_330V3.6"/>
    <property type="gene ID" value="Pp3c17_330"/>
</dbReference>
<dbReference type="PaxDb" id="3218-PP1S148_151V6.1"/>
<organism evidence="3">
    <name type="scientific">Physcomitrium patens</name>
    <name type="common">Spreading-leaved earth moss</name>
    <name type="synonym">Physcomitrella patens</name>
    <dbReference type="NCBI Taxonomy" id="3218"/>
    <lineage>
        <taxon>Eukaryota</taxon>
        <taxon>Viridiplantae</taxon>
        <taxon>Streptophyta</taxon>
        <taxon>Embryophyta</taxon>
        <taxon>Bryophyta</taxon>
        <taxon>Bryophytina</taxon>
        <taxon>Bryopsida</taxon>
        <taxon>Funariidae</taxon>
        <taxon>Funariales</taxon>
        <taxon>Funariaceae</taxon>
        <taxon>Physcomitrium</taxon>
    </lineage>
</organism>
<dbReference type="RefSeq" id="XP_024400622.1">
    <property type="nucleotide sequence ID" value="XM_024544854.2"/>
</dbReference>
<evidence type="ECO:0000313" key="3">
    <source>
        <dbReference type="EMBL" id="PNR35630.1"/>
    </source>
</evidence>
<dbReference type="EnsemblPlants" id="Pp3c17_330V3.2">
    <property type="protein sequence ID" value="Pp3c17_330V3.2"/>
    <property type="gene ID" value="Pp3c17_330"/>
</dbReference>
<dbReference type="RefSeq" id="XP_024400625.1">
    <property type="nucleotide sequence ID" value="XM_024544857.2"/>
</dbReference>
<keyword evidence="5" id="KW-1185">Reference proteome</keyword>
<accession>A0A2K1J274</accession>
<dbReference type="EnsemblPlants" id="Pp3c17_330V3.6">
    <property type="protein sequence ID" value="Pp3c17_330V3.6"/>
    <property type="gene ID" value="Pp3c17_330"/>
</dbReference>
<feature type="region of interest" description="Disordered" evidence="1">
    <location>
        <begin position="176"/>
        <end position="197"/>
    </location>
</feature>